<organism evidence="2 3">
    <name type="scientific">Linum trigynum</name>
    <dbReference type="NCBI Taxonomy" id="586398"/>
    <lineage>
        <taxon>Eukaryota</taxon>
        <taxon>Viridiplantae</taxon>
        <taxon>Streptophyta</taxon>
        <taxon>Embryophyta</taxon>
        <taxon>Tracheophyta</taxon>
        <taxon>Spermatophyta</taxon>
        <taxon>Magnoliopsida</taxon>
        <taxon>eudicotyledons</taxon>
        <taxon>Gunneridae</taxon>
        <taxon>Pentapetalae</taxon>
        <taxon>rosids</taxon>
        <taxon>fabids</taxon>
        <taxon>Malpighiales</taxon>
        <taxon>Linaceae</taxon>
        <taxon>Linum</taxon>
    </lineage>
</organism>
<protein>
    <submittedName>
        <fullName evidence="2">Uncharacterized protein</fullName>
    </submittedName>
</protein>
<gene>
    <name evidence="2" type="ORF">LTRI10_LOCUS29415</name>
</gene>
<dbReference type="EMBL" id="OZ034818">
    <property type="protein sequence ID" value="CAL1388487.1"/>
    <property type="molecule type" value="Genomic_DNA"/>
</dbReference>
<keyword evidence="3" id="KW-1185">Reference proteome</keyword>
<proteinExistence type="predicted"/>
<feature type="region of interest" description="Disordered" evidence="1">
    <location>
        <begin position="28"/>
        <end position="72"/>
    </location>
</feature>
<sequence>MFCNYLDLEKSSLCLDIFRLGNQRNSKDNTWEDAEISPKASAPGRKMGEERMPTLDSDVESSHQASSSTKKSEVHLVRSAVSIPLSPPLMNVVWVLAMRVLGYL</sequence>
<dbReference type="Proteomes" id="UP001497516">
    <property type="component" value="Chromosome 5"/>
</dbReference>
<reference evidence="2 3" key="1">
    <citation type="submission" date="2024-04" db="EMBL/GenBank/DDBJ databases">
        <authorList>
            <person name="Fracassetti M."/>
        </authorList>
    </citation>
    <scope>NUCLEOTIDE SEQUENCE [LARGE SCALE GENOMIC DNA]</scope>
</reference>
<name>A0AAV2ERZ2_9ROSI</name>
<evidence type="ECO:0000313" key="3">
    <source>
        <dbReference type="Proteomes" id="UP001497516"/>
    </source>
</evidence>
<evidence type="ECO:0000313" key="2">
    <source>
        <dbReference type="EMBL" id="CAL1388487.1"/>
    </source>
</evidence>
<evidence type="ECO:0000256" key="1">
    <source>
        <dbReference type="SAM" id="MobiDB-lite"/>
    </source>
</evidence>
<accession>A0AAV2ERZ2</accession>
<dbReference type="AlphaFoldDB" id="A0AAV2ERZ2"/>